<protein>
    <submittedName>
        <fullName evidence="1">Phospholipid-binding protein MlaC</fullName>
    </submittedName>
</protein>
<dbReference type="Pfam" id="PF05494">
    <property type="entry name" value="MlaC"/>
    <property type="match status" value="1"/>
</dbReference>
<dbReference type="InterPro" id="IPR042245">
    <property type="entry name" value="Tgt2/MlaC_sf"/>
</dbReference>
<evidence type="ECO:0000313" key="1">
    <source>
        <dbReference type="EMBL" id="MEX1661121.1"/>
    </source>
</evidence>
<evidence type="ECO:0000313" key="2">
    <source>
        <dbReference type="Proteomes" id="UP001557465"/>
    </source>
</evidence>
<gene>
    <name evidence="1" type="ORF">AB4874_05580</name>
</gene>
<dbReference type="RefSeq" id="WP_368391243.1">
    <property type="nucleotide sequence ID" value="NZ_JBFRYC010000003.1"/>
</dbReference>
<accession>A0ABV3THQ4</accession>
<dbReference type="Proteomes" id="UP001557465">
    <property type="component" value="Unassembled WGS sequence"/>
</dbReference>
<name>A0ABV3THQ4_9RHOB</name>
<keyword evidence="2" id="KW-1185">Reference proteome</keyword>
<dbReference type="PANTHER" id="PTHR36573">
    <property type="entry name" value="INTERMEMBRANE PHOSPHOLIPID TRANSPORT SYSTEM BINDING PROTEIN MLAC"/>
    <property type="match status" value="1"/>
</dbReference>
<sequence>MPQPMIPMTTLRYNRRFILGAGVAGLAGAMVPGQAFALNDSQARALIERAVTDTNAAIRSGKTGPALYAMFERIFSKYADVNVIARSALGVAARQASAAQMAAFTKAYQGYLSRKYGKRFREFIGAQFEVKGARAIKTFYEVKTTAILKGQAPFEVLWQVSDRSGQDKFFNLIVEGVNMLASERAEIGAMLDRRRGNIDAVIQDLKTAG</sequence>
<proteinExistence type="predicted"/>
<organism evidence="1 2">
    <name type="scientific">Thioclava arctica</name>
    <dbReference type="NCBI Taxonomy" id="3238301"/>
    <lineage>
        <taxon>Bacteria</taxon>
        <taxon>Pseudomonadati</taxon>
        <taxon>Pseudomonadota</taxon>
        <taxon>Alphaproteobacteria</taxon>
        <taxon>Rhodobacterales</taxon>
        <taxon>Paracoccaceae</taxon>
        <taxon>Thioclava</taxon>
    </lineage>
</organism>
<dbReference type="InterPro" id="IPR008869">
    <property type="entry name" value="MlaC/ttg2D"/>
</dbReference>
<dbReference type="EMBL" id="JBFRYC010000003">
    <property type="protein sequence ID" value="MEX1661121.1"/>
    <property type="molecule type" value="Genomic_DNA"/>
</dbReference>
<reference evidence="1 2" key="1">
    <citation type="journal article" date="2011" name="Int. J. Syst. Evol. Microbiol.">
        <title>Zhongshania antarctica gen. nov., sp. nov. and Zhongshania guokunii sp. nov., gammaproteobacteria respectively isolated from coastal attached (fast) ice and surface seawater of the Antarctic.</title>
        <authorList>
            <person name="Li H.J."/>
            <person name="Zhang X.Y."/>
            <person name="Chen C.X."/>
            <person name="Zhang Y.J."/>
            <person name="Gao Z.M."/>
            <person name="Yu Y."/>
            <person name="Chen X.L."/>
            <person name="Chen B."/>
            <person name="Zhang Y.Z."/>
        </authorList>
    </citation>
    <scope>NUCLEOTIDE SEQUENCE [LARGE SCALE GENOMIC DNA]</scope>
    <source>
        <strain evidence="1 2">15-R06ZXC-3</strain>
    </source>
</reference>
<comment type="caution">
    <text evidence="1">The sequence shown here is derived from an EMBL/GenBank/DDBJ whole genome shotgun (WGS) entry which is preliminary data.</text>
</comment>
<dbReference type="Gene3D" id="3.10.450.710">
    <property type="entry name" value="Tgt2/MlaC"/>
    <property type="match status" value="1"/>
</dbReference>
<dbReference type="PANTHER" id="PTHR36573:SF1">
    <property type="entry name" value="INTERMEMBRANE PHOSPHOLIPID TRANSPORT SYSTEM BINDING PROTEIN MLAC"/>
    <property type="match status" value="1"/>
</dbReference>